<keyword evidence="16" id="KW-1185">Reference proteome</keyword>
<evidence type="ECO:0000256" key="4">
    <source>
        <dbReference type="ARBA" id="ARBA00022692"/>
    </source>
</evidence>
<organism evidence="15 16">
    <name type="scientific">Plakobranchus ocellatus</name>
    <dbReference type="NCBI Taxonomy" id="259542"/>
    <lineage>
        <taxon>Eukaryota</taxon>
        <taxon>Metazoa</taxon>
        <taxon>Spiralia</taxon>
        <taxon>Lophotrochozoa</taxon>
        <taxon>Mollusca</taxon>
        <taxon>Gastropoda</taxon>
        <taxon>Heterobranchia</taxon>
        <taxon>Euthyneura</taxon>
        <taxon>Panpulmonata</taxon>
        <taxon>Sacoglossa</taxon>
        <taxon>Placobranchoidea</taxon>
        <taxon>Plakobranchidae</taxon>
        <taxon>Plakobranchus</taxon>
    </lineage>
</organism>
<dbReference type="InterPro" id="IPR050173">
    <property type="entry name" value="ABC_transporter_C-like"/>
</dbReference>
<feature type="domain" description="ABC transporter" evidence="13">
    <location>
        <begin position="463"/>
        <end position="697"/>
    </location>
</feature>
<evidence type="ECO:0000313" key="16">
    <source>
        <dbReference type="Proteomes" id="UP000735302"/>
    </source>
</evidence>
<dbReference type="GO" id="GO:0016020">
    <property type="term" value="C:membrane"/>
    <property type="evidence" value="ECO:0007669"/>
    <property type="project" value="InterPro"/>
</dbReference>
<comment type="catalytic activity">
    <reaction evidence="11">
        <text>leukotriene C4(in) + ATP + H2O = leukotriene C4(out) + ADP + phosphate + H(+)</text>
        <dbReference type="Rhea" id="RHEA:38963"/>
        <dbReference type="ChEBI" id="CHEBI:15377"/>
        <dbReference type="ChEBI" id="CHEBI:15378"/>
        <dbReference type="ChEBI" id="CHEBI:30616"/>
        <dbReference type="ChEBI" id="CHEBI:43474"/>
        <dbReference type="ChEBI" id="CHEBI:57973"/>
        <dbReference type="ChEBI" id="CHEBI:456216"/>
    </reaction>
    <physiologicalReaction direction="left-to-right" evidence="11">
        <dbReference type="Rhea" id="RHEA:38964"/>
    </physiologicalReaction>
</comment>
<evidence type="ECO:0000256" key="5">
    <source>
        <dbReference type="ARBA" id="ARBA00022737"/>
    </source>
</evidence>
<dbReference type="InterPro" id="IPR003439">
    <property type="entry name" value="ABC_transporter-like_ATP-bd"/>
</dbReference>
<keyword evidence="4 12" id="KW-0812">Transmembrane</keyword>
<evidence type="ECO:0000259" key="13">
    <source>
        <dbReference type="PROSITE" id="PS50893"/>
    </source>
</evidence>
<proteinExistence type="inferred from homology"/>
<dbReference type="InterPro" id="IPR011527">
    <property type="entry name" value="ABC1_TM_dom"/>
</dbReference>
<comment type="similarity">
    <text evidence="2">Belongs to the ABC transporter superfamily. ABCC family. Conjugate transporter (TC 3.A.1.208) subfamily.</text>
</comment>
<gene>
    <name evidence="15" type="ORF">PoB_007484100</name>
</gene>
<dbReference type="PROSITE" id="PS50893">
    <property type="entry name" value="ABC_TRANSPORTER_2"/>
    <property type="match status" value="1"/>
</dbReference>
<feature type="transmembrane region" description="Helical" evidence="12">
    <location>
        <begin position="187"/>
        <end position="209"/>
    </location>
</feature>
<evidence type="ECO:0000313" key="15">
    <source>
        <dbReference type="EMBL" id="GFO48336.1"/>
    </source>
</evidence>
<protein>
    <recommendedName>
        <fullName evidence="10">ABC-type glutathione-S-conjugate transporter</fullName>
        <ecNumber evidence="10">7.6.2.3</ecNumber>
    </recommendedName>
</protein>
<dbReference type="Pfam" id="PF00005">
    <property type="entry name" value="ABC_tran"/>
    <property type="match status" value="1"/>
</dbReference>
<evidence type="ECO:0000256" key="9">
    <source>
        <dbReference type="ARBA" id="ARBA00023136"/>
    </source>
</evidence>
<dbReference type="FunFam" id="1.20.1560.10:FF:000001">
    <property type="entry name" value="ATP-binding cassette subfamily C member 1"/>
    <property type="match status" value="1"/>
</dbReference>
<name>A0AAV4DW26_9GAST</name>
<dbReference type="Proteomes" id="UP000735302">
    <property type="component" value="Unassembled WGS sequence"/>
</dbReference>
<dbReference type="GO" id="GO:0015431">
    <property type="term" value="F:ABC-type glutathione S-conjugate transporter activity"/>
    <property type="evidence" value="ECO:0007669"/>
    <property type="project" value="UniProtKB-EC"/>
</dbReference>
<dbReference type="PROSITE" id="PS50929">
    <property type="entry name" value="ABC_TM1F"/>
    <property type="match status" value="1"/>
</dbReference>
<feature type="transmembrane region" description="Helical" evidence="12">
    <location>
        <begin position="130"/>
        <end position="152"/>
    </location>
</feature>
<dbReference type="EC" id="7.6.2.3" evidence="10"/>
<dbReference type="CDD" id="cd03244">
    <property type="entry name" value="ABCC_MRP_domain2"/>
    <property type="match status" value="1"/>
</dbReference>
<dbReference type="GO" id="GO:0005524">
    <property type="term" value="F:ATP binding"/>
    <property type="evidence" value="ECO:0007669"/>
    <property type="project" value="UniProtKB-KW"/>
</dbReference>
<dbReference type="PANTHER" id="PTHR24223">
    <property type="entry name" value="ATP-BINDING CASSETTE SUB-FAMILY C"/>
    <property type="match status" value="1"/>
</dbReference>
<dbReference type="GO" id="GO:0012505">
    <property type="term" value="C:endomembrane system"/>
    <property type="evidence" value="ECO:0007669"/>
    <property type="project" value="UniProtKB-SubCell"/>
</dbReference>
<dbReference type="PROSITE" id="PS00211">
    <property type="entry name" value="ABC_TRANSPORTER_1"/>
    <property type="match status" value="1"/>
</dbReference>
<dbReference type="SUPFAM" id="SSF52540">
    <property type="entry name" value="P-loop containing nucleoside triphosphate hydrolases"/>
    <property type="match status" value="1"/>
</dbReference>
<evidence type="ECO:0000256" key="7">
    <source>
        <dbReference type="ARBA" id="ARBA00022840"/>
    </source>
</evidence>
<keyword evidence="6" id="KW-0547">Nucleotide-binding</keyword>
<dbReference type="Gene3D" id="3.40.50.300">
    <property type="entry name" value="P-loop containing nucleotide triphosphate hydrolases"/>
    <property type="match status" value="1"/>
</dbReference>
<keyword evidence="7" id="KW-0067">ATP-binding</keyword>
<dbReference type="EMBL" id="BLXT01008388">
    <property type="protein sequence ID" value="GFO48336.1"/>
    <property type="molecule type" value="Genomic_DNA"/>
</dbReference>
<dbReference type="AlphaFoldDB" id="A0AAV4DW26"/>
<comment type="subcellular location">
    <subcellularLocation>
        <location evidence="1">Endomembrane system</location>
        <topology evidence="1">Multi-pass membrane protein</topology>
    </subcellularLocation>
</comment>
<evidence type="ECO:0000256" key="11">
    <source>
        <dbReference type="ARBA" id="ARBA00047523"/>
    </source>
</evidence>
<dbReference type="PANTHER" id="PTHR24223:SF415">
    <property type="entry name" value="FI20190P1"/>
    <property type="match status" value="1"/>
</dbReference>
<evidence type="ECO:0000256" key="6">
    <source>
        <dbReference type="ARBA" id="ARBA00022741"/>
    </source>
</evidence>
<dbReference type="FunFam" id="3.40.50.300:FF:000074">
    <property type="entry name" value="Multidrug resistance-associated protein 5 isoform 1"/>
    <property type="match status" value="1"/>
</dbReference>
<comment type="caution">
    <text evidence="15">The sequence shown here is derived from an EMBL/GenBank/DDBJ whole genome shotgun (WGS) entry which is preliminary data.</text>
</comment>
<dbReference type="InterPro" id="IPR003593">
    <property type="entry name" value="AAA+_ATPase"/>
</dbReference>
<evidence type="ECO:0000256" key="12">
    <source>
        <dbReference type="SAM" id="Phobius"/>
    </source>
</evidence>
<evidence type="ECO:0000256" key="8">
    <source>
        <dbReference type="ARBA" id="ARBA00022989"/>
    </source>
</evidence>
<dbReference type="InterPro" id="IPR027417">
    <property type="entry name" value="P-loop_NTPase"/>
</dbReference>
<evidence type="ECO:0000256" key="2">
    <source>
        <dbReference type="ARBA" id="ARBA00009726"/>
    </source>
</evidence>
<sequence>MIVVMKDGQITEMGTYEELLAHDGPFAQFLKEHLTQEQMDGVGEDEDPEVANIKDSMWGRIELLTSDAATSADESRPLRQRRKGVYENALTKSQIQRKPKEIGLMKPGEKLISVEVLAKGRVKSAVYLKYVQAAGVIPLSLAMVAYCAFQTVSVLTNYWLTDWTQDENLANSSNSAEVLESANDRYLSVYAVFGLFQGLLLMIYLYLYWRRMVIAGKHLHSQMMYRLFRAPVSFFDTTPIGRILNRCSRDIEIIDNILPIICRDFLNTFGSNCITMLVILIQTPVFGAVLIPVIALFILILRFYVPTSRQLRRIEHITRSPIYTHFSESVSGASTIRAYGASNRFLLESKRRLDYNVAYFFAASMALRWLSVNLDTLANLVIFFSGVLQIVTPSTTAGETGLVLSYALQISGSLPWMVRQVADFETNIVSVERIKEYSEVAQEADWIESARRPLPTWPSKGVIQFNNFSMRYREGLDLVIKGMTIRIEGGEKVGIVGRTGAGKSSLSLSLFRLVEAASGSIMVDGVNIADIGLHDLRSRITILPQDPVLFSGTLRMNLDPFNEFNEDDLWTALERAHLRDFVYQLPLQLDYHCGQEGHNLSVGQRQLVCLARTLLRKCRVLVLDEATAAVDIQTDALIQSTVRLAFQGCTVLAIAHRLNTILDYDKVIVMNAGTIQEYDSPSALLENPQSAFYAMAVDANLV</sequence>
<dbReference type="InterPro" id="IPR017871">
    <property type="entry name" value="ABC_transporter-like_CS"/>
</dbReference>
<evidence type="ECO:0000256" key="1">
    <source>
        <dbReference type="ARBA" id="ARBA00004127"/>
    </source>
</evidence>
<dbReference type="Pfam" id="PF00664">
    <property type="entry name" value="ABC_membrane"/>
    <property type="match status" value="1"/>
</dbReference>
<dbReference type="Gene3D" id="1.20.1560.10">
    <property type="entry name" value="ABC transporter type 1, transmembrane domain"/>
    <property type="match status" value="1"/>
</dbReference>
<keyword evidence="8 12" id="KW-1133">Transmembrane helix</keyword>
<feature type="domain" description="ABC transmembrane type-1" evidence="14">
    <location>
        <begin position="141"/>
        <end position="426"/>
    </location>
</feature>
<keyword evidence="3" id="KW-0813">Transport</keyword>
<dbReference type="InterPro" id="IPR036640">
    <property type="entry name" value="ABC1_TM_sf"/>
</dbReference>
<keyword evidence="9 12" id="KW-0472">Membrane</keyword>
<evidence type="ECO:0000256" key="3">
    <source>
        <dbReference type="ARBA" id="ARBA00022448"/>
    </source>
</evidence>
<accession>A0AAV4DW26</accession>
<reference evidence="15 16" key="1">
    <citation type="journal article" date="2021" name="Elife">
        <title>Chloroplast acquisition without the gene transfer in kleptoplastic sea slugs, Plakobranchus ocellatus.</title>
        <authorList>
            <person name="Maeda T."/>
            <person name="Takahashi S."/>
            <person name="Yoshida T."/>
            <person name="Shimamura S."/>
            <person name="Takaki Y."/>
            <person name="Nagai Y."/>
            <person name="Toyoda A."/>
            <person name="Suzuki Y."/>
            <person name="Arimoto A."/>
            <person name="Ishii H."/>
            <person name="Satoh N."/>
            <person name="Nishiyama T."/>
            <person name="Hasebe M."/>
            <person name="Maruyama T."/>
            <person name="Minagawa J."/>
            <person name="Obokata J."/>
            <person name="Shigenobu S."/>
        </authorList>
    </citation>
    <scope>NUCLEOTIDE SEQUENCE [LARGE SCALE GENOMIC DNA]</scope>
</reference>
<evidence type="ECO:0000259" key="14">
    <source>
        <dbReference type="PROSITE" id="PS50929"/>
    </source>
</evidence>
<keyword evidence="5" id="KW-0677">Repeat</keyword>
<dbReference type="SUPFAM" id="SSF90123">
    <property type="entry name" value="ABC transporter transmembrane region"/>
    <property type="match status" value="1"/>
</dbReference>
<evidence type="ECO:0000256" key="10">
    <source>
        <dbReference type="ARBA" id="ARBA00024220"/>
    </source>
</evidence>
<dbReference type="GO" id="GO:0016887">
    <property type="term" value="F:ATP hydrolysis activity"/>
    <property type="evidence" value="ECO:0007669"/>
    <property type="project" value="InterPro"/>
</dbReference>
<dbReference type="CDD" id="cd18603">
    <property type="entry name" value="ABC_6TM_MRP1_2_3_6_D2_like"/>
    <property type="match status" value="1"/>
</dbReference>
<feature type="transmembrane region" description="Helical" evidence="12">
    <location>
        <begin position="287"/>
        <end position="305"/>
    </location>
</feature>
<dbReference type="SMART" id="SM00382">
    <property type="entry name" value="AAA"/>
    <property type="match status" value="1"/>
</dbReference>